<evidence type="ECO:0000313" key="1">
    <source>
        <dbReference type="EMBL" id="KAH6943884.1"/>
    </source>
</evidence>
<organism evidence="1 2">
    <name type="scientific">Hyalomma asiaticum</name>
    <name type="common">Tick</name>
    <dbReference type="NCBI Taxonomy" id="266040"/>
    <lineage>
        <taxon>Eukaryota</taxon>
        <taxon>Metazoa</taxon>
        <taxon>Ecdysozoa</taxon>
        <taxon>Arthropoda</taxon>
        <taxon>Chelicerata</taxon>
        <taxon>Arachnida</taxon>
        <taxon>Acari</taxon>
        <taxon>Parasitiformes</taxon>
        <taxon>Ixodida</taxon>
        <taxon>Ixodoidea</taxon>
        <taxon>Ixodidae</taxon>
        <taxon>Hyalomminae</taxon>
        <taxon>Hyalomma</taxon>
    </lineage>
</organism>
<accession>A0ACB7TGC3</accession>
<keyword evidence="2" id="KW-1185">Reference proteome</keyword>
<comment type="caution">
    <text evidence="1">The sequence shown here is derived from an EMBL/GenBank/DDBJ whole genome shotgun (WGS) entry which is preliminary data.</text>
</comment>
<protein>
    <submittedName>
        <fullName evidence="1">Uncharacterized protein</fullName>
    </submittedName>
</protein>
<name>A0ACB7TGC3_HYAAI</name>
<reference evidence="1" key="1">
    <citation type="submission" date="2020-05" db="EMBL/GenBank/DDBJ databases">
        <title>Large-scale comparative analyses of tick genomes elucidate their genetic diversity and vector capacities.</title>
        <authorList>
            <person name="Jia N."/>
            <person name="Wang J."/>
            <person name="Shi W."/>
            <person name="Du L."/>
            <person name="Sun Y."/>
            <person name="Zhan W."/>
            <person name="Jiang J."/>
            <person name="Wang Q."/>
            <person name="Zhang B."/>
            <person name="Ji P."/>
            <person name="Sakyi L.B."/>
            <person name="Cui X."/>
            <person name="Yuan T."/>
            <person name="Jiang B."/>
            <person name="Yang W."/>
            <person name="Lam T.T.-Y."/>
            <person name="Chang Q."/>
            <person name="Ding S."/>
            <person name="Wang X."/>
            <person name="Zhu J."/>
            <person name="Ruan X."/>
            <person name="Zhao L."/>
            <person name="Wei J."/>
            <person name="Que T."/>
            <person name="Du C."/>
            <person name="Cheng J."/>
            <person name="Dai P."/>
            <person name="Han X."/>
            <person name="Huang E."/>
            <person name="Gao Y."/>
            <person name="Liu J."/>
            <person name="Shao H."/>
            <person name="Ye R."/>
            <person name="Li L."/>
            <person name="Wei W."/>
            <person name="Wang X."/>
            <person name="Wang C."/>
            <person name="Yang T."/>
            <person name="Huo Q."/>
            <person name="Li W."/>
            <person name="Guo W."/>
            <person name="Chen H."/>
            <person name="Zhou L."/>
            <person name="Ni X."/>
            <person name="Tian J."/>
            <person name="Zhou Y."/>
            <person name="Sheng Y."/>
            <person name="Liu T."/>
            <person name="Pan Y."/>
            <person name="Xia L."/>
            <person name="Li J."/>
            <person name="Zhao F."/>
            <person name="Cao W."/>
        </authorList>
    </citation>
    <scope>NUCLEOTIDE SEQUENCE</scope>
    <source>
        <strain evidence="1">Hyas-2018</strain>
    </source>
</reference>
<proteinExistence type="predicted"/>
<gene>
    <name evidence="1" type="ORF">HPB50_000331</name>
</gene>
<dbReference type="EMBL" id="CM023481">
    <property type="protein sequence ID" value="KAH6943884.1"/>
    <property type="molecule type" value="Genomic_DNA"/>
</dbReference>
<evidence type="ECO:0000313" key="2">
    <source>
        <dbReference type="Proteomes" id="UP000821845"/>
    </source>
</evidence>
<dbReference type="Proteomes" id="UP000821845">
    <property type="component" value="Chromosome 1"/>
</dbReference>
<sequence>MPGSDTEDPGPSTSRGIAVRCEREKSFVFAAVDDDMVPAVQDVGDRLPQRKRTVQIHLKPRFVSSEGAEKQASSVRDALHEVSATERKFGFTQQMEQASAPKDDEFALIQDYGIDDDDALQRALEASLKEK</sequence>